<dbReference type="InterPro" id="IPR015720">
    <property type="entry name" value="Emp24-like"/>
</dbReference>
<gene>
    <name evidence="10" type="ORF">HYALB_00010462</name>
</gene>
<evidence type="ECO:0000256" key="2">
    <source>
        <dbReference type="ARBA" id="ARBA00007104"/>
    </source>
</evidence>
<evidence type="ECO:0000256" key="1">
    <source>
        <dbReference type="ARBA" id="ARBA00004479"/>
    </source>
</evidence>
<keyword evidence="6 8" id="KW-0472">Membrane</keyword>
<evidence type="ECO:0000313" key="10">
    <source>
        <dbReference type="EMBL" id="CAG8976738.1"/>
    </source>
</evidence>
<comment type="similarity">
    <text evidence="2 7">Belongs to the EMP24/GP25L family.</text>
</comment>
<keyword evidence="4" id="KW-0732">Signal</keyword>
<reference evidence="10" key="1">
    <citation type="submission" date="2021-07" db="EMBL/GenBank/DDBJ databases">
        <authorList>
            <person name="Durling M."/>
        </authorList>
    </citation>
    <scope>NUCLEOTIDE SEQUENCE</scope>
</reference>
<feature type="transmembrane region" description="Helical" evidence="8">
    <location>
        <begin position="67"/>
        <end position="87"/>
    </location>
</feature>
<sequence length="285" mass="32172">MLDALPRAEKLPPKKTQPRLTCTFPLAIWPNSREARLSYPTRDINHINRIPIVKGTKKKKSETMRSILPLLSLGALLAPVQALYFYIDGTAPKCFFEELPKDTLVVGHYTAEEYDENRKTWSKHDGLNIFISVDEVFDSDHRVVSQKGSSSGRFTFSAADSGDHKICFTPSSTSGNSGWLSVLHPSGGIKLTLDLVIGATSAIESTDKSKIDDIVQRVKDLNGRLQDIRREQVFQREREAEFRDQSETTNARVVRWTLIQLVVLGVTCAWQLTHLRAFFIKQKLT</sequence>
<evidence type="ECO:0000256" key="4">
    <source>
        <dbReference type="ARBA" id="ARBA00022729"/>
    </source>
</evidence>
<keyword evidence="11" id="KW-1185">Reference proteome</keyword>
<evidence type="ECO:0000259" key="9">
    <source>
        <dbReference type="PROSITE" id="PS50866"/>
    </source>
</evidence>
<keyword evidence="5 8" id="KW-1133">Transmembrane helix</keyword>
<dbReference type="InterPro" id="IPR009038">
    <property type="entry name" value="GOLD_dom"/>
</dbReference>
<dbReference type="Proteomes" id="UP000701801">
    <property type="component" value="Unassembled WGS sequence"/>
</dbReference>
<dbReference type="Pfam" id="PF01105">
    <property type="entry name" value="EMP24_GP25L"/>
    <property type="match status" value="1"/>
</dbReference>
<protein>
    <recommendedName>
        <fullName evidence="9">GOLD domain-containing protein</fullName>
    </recommendedName>
</protein>
<evidence type="ECO:0000256" key="3">
    <source>
        <dbReference type="ARBA" id="ARBA00022692"/>
    </source>
</evidence>
<dbReference type="EMBL" id="CAJVRM010000189">
    <property type="protein sequence ID" value="CAG8976738.1"/>
    <property type="molecule type" value="Genomic_DNA"/>
</dbReference>
<dbReference type="AlphaFoldDB" id="A0A9N9PVQ6"/>
<organism evidence="10 11">
    <name type="scientific">Hymenoscyphus albidus</name>
    <dbReference type="NCBI Taxonomy" id="595503"/>
    <lineage>
        <taxon>Eukaryota</taxon>
        <taxon>Fungi</taxon>
        <taxon>Dikarya</taxon>
        <taxon>Ascomycota</taxon>
        <taxon>Pezizomycotina</taxon>
        <taxon>Leotiomycetes</taxon>
        <taxon>Helotiales</taxon>
        <taxon>Helotiaceae</taxon>
        <taxon>Hymenoscyphus</taxon>
    </lineage>
</organism>
<keyword evidence="3 7" id="KW-0812">Transmembrane</keyword>
<comment type="subcellular location">
    <subcellularLocation>
        <location evidence="1 7">Membrane</location>
        <topology evidence="1 7">Single-pass type I membrane protein</topology>
    </subcellularLocation>
</comment>
<proteinExistence type="inferred from homology"/>
<evidence type="ECO:0000256" key="7">
    <source>
        <dbReference type="RuleBase" id="RU003827"/>
    </source>
</evidence>
<dbReference type="GO" id="GO:0016020">
    <property type="term" value="C:membrane"/>
    <property type="evidence" value="ECO:0007669"/>
    <property type="project" value="UniProtKB-SubCell"/>
</dbReference>
<evidence type="ECO:0000256" key="6">
    <source>
        <dbReference type="ARBA" id="ARBA00023136"/>
    </source>
</evidence>
<evidence type="ECO:0000256" key="8">
    <source>
        <dbReference type="SAM" id="Phobius"/>
    </source>
</evidence>
<accession>A0A9N9PVQ6</accession>
<dbReference type="PANTHER" id="PTHR22811">
    <property type="entry name" value="TRANSMEMBRANE EMP24 DOMAIN-CONTAINING PROTEIN"/>
    <property type="match status" value="1"/>
</dbReference>
<comment type="caution">
    <text evidence="10">The sequence shown here is derived from an EMBL/GenBank/DDBJ whole genome shotgun (WGS) entry which is preliminary data.</text>
</comment>
<name>A0A9N9PVQ6_9HELO</name>
<evidence type="ECO:0000256" key="5">
    <source>
        <dbReference type="ARBA" id="ARBA00022989"/>
    </source>
</evidence>
<dbReference type="PROSITE" id="PS50866">
    <property type="entry name" value="GOLD"/>
    <property type="match status" value="1"/>
</dbReference>
<evidence type="ECO:0000313" key="11">
    <source>
        <dbReference type="Proteomes" id="UP000701801"/>
    </source>
</evidence>
<dbReference type="SMART" id="SM01190">
    <property type="entry name" value="EMP24_GP25L"/>
    <property type="match status" value="1"/>
</dbReference>
<feature type="domain" description="GOLD" evidence="9">
    <location>
        <begin position="92"/>
        <end position="195"/>
    </location>
</feature>
<dbReference type="OrthoDB" id="3427at2759"/>